<keyword evidence="1" id="KW-0472">Membrane</keyword>
<evidence type="ECO:0000313" key="2">
    <source>
        <dbReference type="EMBL" id="PHU35514.1"/>
    </source>
</evidence>
<proteinExistence type="predicted"/>
<name>A0A2G3DWY8_9FIRM</name>
<reference evidence="2 3" key="1">
    <citation type="submission" date="2017-10" db="EMBL/GenBank/DDBJ databases">
        <title>Resolving the taxonomy of Roseburia spp., Eubacterium rectale and Agathobacter spp. through phylogenomic analysis.</title>
        <authorList>
            <person name="Sheridan P.O."/>
            <person name="Walker A.W."/>
            <person name="Duncan S.H."/>
            <person name="Scott K.P."/>
            <person name="Toole P.W.O."/>
            <person name="Luis P."/>
            <person name="Flint H.J."/>
        </authorList>
    </citation>
    <scope>NUCLEOTIDE SEQUENCE [LARGE SCALE GENOMIC DNA]</scope>
    <source>
        <strain evidence="2 3">JK626</strain>
    </source>
</reference>
<keyword evidence="1" id="KW-1133">Transmembrane helix</keyword>
<sequence>MEQSTFRNSKIIKSILLLVVACLVLVAVIFIDNRLHGGFYWDKIQLSDRDFSAYSQSVTSDTPLVTDIYFNDEKLIYDYADNTFYYSITGEDGYTPFITLADAGASTKDLVLAQSPRVAIYPGETMKLVLYSGDSVSISNLVFTTLPVMNISISPETIDELGLDETYAIYDYAPVEMDLFDNSDDFDGASRSIHKSVKIHMRGGTTIDAPQKSYRMSLLDDSGKMDSKSKTDLLGLREDDDWILFAAYSDYEKIRTVFSMNLWHNMAAGDNEWNAPVSNEYRFFELFINGRYHGLYALTYPIDDKEFKLKDDETLFKKKDWAGSEYSIDLEYSEYEDGSGGIYILPGYSVQDGDAGSFEQLHNLYYEMAYSGEPATIRATSDIENSIDLWLFYKLTQAVDNVYGQGVKNLYTATKNSDEGIDGYKLLFAPWDMDQTFGNRYVDGEGRHGISSYFNTPDYDLPMEWSTVYFLMQAGDLEITSQVKDRYQQLRSGLWSDENISAMISEYDSEIYGSGAFARTMNRWPDGNYHDPAVGLLDFENYVLARLACMDAYIQSL</sequence>
<dbReference type="InterPro" id="IPR014867">
    <property type="entry name" value="Spore_coat_CotH_CotH2/3/7"/>
</dbReference>
<feature type="transmembrane region" description="Helical" evidence="1">
    <location>
        <begin position="12"/>
        <end position="31"/>
    </location>
</feature>
<dbReference type="AlphaFoldDB" id="A0A2G3DWY8"/>
<dbReference type="Pfam" id="PF08757">
    <property type="entry name" value="CotH"/>
    <property type="match status" value="1"/>
</dbReference>
<gene>
    <name evidence="2" type="ORF">CSX01_02630</name>
</gene>
<evidence type="ECO:0008006" key="4">
    <source>
        <dbReference type="Google" id="ProtNLM"/>
    </source>
</evidence>
<comment type="caution">
    <text evidence="2">The sequence shown here is derived from an EMBL/GenBank/DDBJ whole genome shotgun (WGS) entry which is preliminary data.</text>
</comment>
<reference evidence="2 3" key="2">
    <citation type="submission" date="2017-10" db="EMBL/GenBank/DDBJ databases">
        <authorList>
            <person name="Banno H."/>
            <person name="Chua N.-H."/>
        </authorList>
    </citation>
    <scope>NUCLEOTIDE SEQUENCE [LARGE SCALE GENOMIC DNA]</scope>
    <source>
        <strain evidence="2 3">JK626</strain>
    </source>
</reference>
<dbReference type="EMBL" id="PDYF01000008">
    <property type="protein sequence ID" value="PHU35514.1"/>
    <property type="molecule type" value="Genomic_DNA"/>
</dbReference>
<protein>
    <recommendedName>
        <fullName evidence="4">CotH protein</fullName>
    </recommendedName>
</protein>
<dbReference type="Proteomes" id="UP000225889">
    <property type="component" value="Unassembled WGS sequence"/>
</dbReference>
<dbReference type="RefSeq" id="WP_099391339.1">
    <property type="nucleotide sequence ID" value="NZ_PDYF01000008.1"/>
</dbReference>
<organism evidence="2 3">
    <name type="scientific">Pseudobutyrivibrio ruminis</name>
    <dbReference type="NCBI Taxonomy" id="46206"/>
    <lineage>
        <taxon>Bacteria</taxon>
        <taxon>Bacillati</taxon>
        <taxon>Bacillota</taxon>
        <taxon>Clostridia</taxon>
        <taxon>Lachnospirales</taxon>
        <taxon>Lachnospiraceae</taxon>
        <taxon>Pseudobutyrivibrio</taxon>
    </lineage>
</organism>
<evidence type="ECO:0000256" key="1">
    <source>
        <dbReference type="SAM" id="Phobius"/>
    </source>
</evidence>
<keyword evidence="1" id="KW-0812">Transmembrane</keyword>
<evidence type="ECO:0000313" key="3">
    <source>
        <dbReference type="Proteomes" id="UP000225889"/>
    </source>
</evidence>
<accession>A0A2G3DWY8</accession>